<accession>A0AAQ0INC2</accession>
<protein>
    <recommendedName>
        <fullName evidence="1">D-serine dehydratase-like domain-containing protein</fullName>
    </recommendedName>
</protein>
<evidence type="ECO:0000313" key="2">
    <source>
        <dbReference type="EMBL" id="QWE81312.1"/>
    </source>
</evidence>
<dbReference type="KEGG" id="pdw:BV82_14420"/>
<keyword evidence="3" id="KW-1185">Reference proteome</keyword>
<evidence type="ECO:0000259" key="1">
    <source>
        <dbReference type="SMART" id="SM01119"/>
    </source>
</evidence>
<dbReference type="Pfam" id="PF14031">
    <property type="entry name" value="D-ser_dehydrat"/>
    <property type="match status" value="1"/>
</dbReference>
<feature type="domain" description="D-serine dehydratase-like" evidence="1">
    <location>
        <begin position="1"/>
        <end position="92"/>
    </location>
</feature>
<dbReference type="AlphaFoldDB" id="A0AAQ0INC2"/>
<reference evidence="2 3" key="1">
    <citation type="journal article" date="2014" name="Genome Announc.">
        <title>Genome Sequence of Pseudomonas sp. Strain P482, a Tomato Rhizosphere Isolate with Broad-Spectrum Antimicrobial Activity.</title>
        <authorList>
            <person name="Krzyzanowska D.M."/>
            <person name="Ossowicki A."/>
            <person name="Jafra S."/>
        </authorList>
    </citation>
    <scope>NUCLEOTIDE SEQUENCE [LARGE SCALE GENOMIC DNA]</scope>
    <source>
        <strain evidence="2 3">P482</strain>
    </source>
</reference>
<gene>
    <name evidence="2" type="ORF">BV82_14420</name>
</gene>
<organism evidence="2 3">
    <name type="scientific">Pseudomonas donghuensis</name>
    <dbReference type="NCBI Taxonomy" id="1163398"/>
    <lineage>
        <taxon>Bacteria</taxon>
        <taxon>Pseudomonadati</taxon>
        <taxon>Pseudomonadota</taxon>
        <taxon>Gammaproteobacteria</taxon>
        <taxon>Pseudomonadales</taxon>
        <taxon>Pseudomonadaceae</taxon>
        <taxon>Pseudomonas</taxon>
    </lineage>
</organism>
<dbReference type="InterPro" id="IPR042208">
    <property type="entry name" value="D-ser_dehydrat-like_sf"/>
</dbReference>
<name>A0AAQ0INC2_9PSED</name>
<dbReference type="InterPro" id="IPR026956">
    <property type="entry name" value="D-ser_dehydrat-like_dom"/>
</dbReference>
<proteinExistence type="predicted"/>
<evidence type="ECO:0000313" key="3">
    <source>
        <dbReference type="Proteomes" id="UP000027121"/>
    </source>
</evidence>
<dbReference type="Gene3D" id="2.40.37.20">
    <property type="entry name" value="D-serine dehydratase-like domain"/>
    <property type="match status" value="1"/>
</dbReference>
<reference evidence="2 3" key="2">
    <citation type="journal article" date="2016" name="Front. Microbiol.">
        <title>When Genome-Based Approach Meets the 'Old but Good': Revealing Genes Involved in the Antibacterial Activity of Pseudomonas sp. P482 against Soft Rot Pathogens.</title>
        <authorList>
            <person name="Krzyzanowska D.M."/>
            <person name="Ossowicki A."/>
            <person name="Rajewska M."/>
            <person name="Maciag T."/>
            <person name="Jablonska M."/>
            <person name="Obuchowski M."/>
            <person name="Heeb S."/>
            <person name="Jafra S."/>
        </authorList>
    </citation>
    <scope>NUCLEOTIDE SEQUENCE [LARGE SCALE GENOMIC DNA]</scope>
    <source>
        <strain evidence="2 3">P482</strain>
    </source>
</reference>
<dbReference type="SMART" id="SM01119">
    <property type="entry name" value="D-ser_dehydrat"/>
    <property type="match status" value="1"/>
</dbReference>
<dbReference type="EMBL" id="CP071706">
    <property type="protein sequence ID" value="QWE81312.1"/>
    <property type="molecule type" value="Genomic_DNA"/>
</dbReference>
<dbReference type="Proteomes" id="UP000027121">
    <property type="component" value="Chromosome"/>
</dbReference>
<sequence length="106" mass="11825">MATWVASLPRHWPESLTSQQCDVGYGLVCDAEGKLIDGLQLRSANQEHGVASFEEGQKVEIEQQFPIGTRLRILPNHACATGAQYQAYEALEENGEISHWSRLNGW</sequence>